<feature type="domain" description="Motility protein A N-terminal" evidence="10">
    <location>
        <begin position="6"/>
        <end position="86"/>
    </location>
</feature>
<evidence type="ECO:0000256" key="3">
    <source>
        <dbReference type="ARBA" id="ARBA00022692"/>
    </source>
</evidence>
<evidence type="ECO:0000256" key="1">
    <source>
        <dbReference type="ARBA" id="ARBA00004651"/>
    </source>
</evidence>
<evidence type="ECO:0000313" key="12">
    <source>
        <dbReference type="Proteomes" id="UP001320119"/>
    </source>
</evidence>
<dbReference type="GO" id="GO:0071978">
    <property type="term" value="P:bacterial-type flagellum-dependent swarming motility"/>
    <property type="evidence" value="ECO:0007669"/>
    <property type="project" value="InterPro"/>
</dbReference>
<dbReference type="Pfam" id="PF20560">
    <property type="entry name" value="MotA_N"/>
    <property type="match status" value="1"/>
</dbReference>
<dbReference type="PANTHER" id="PTHR30433:SF3">
    <property type="entry name" value="MOTILITY PROTEIN A"/>
    <property type="match status" value="1"/>
</dbReference>
<keyword evidence="12" id="KW-1185">Reference proteome</keyword>
<dbReference type="GO" id="GO:0006935">
    <property type="term" value="P:chemotaxis"/>
    <property type="evidence" value="ECO:0007669"/>
    <property type="project" value="InterPro"/>
</dbReference>
<feature type="domain" description="MotA/TolQ/ExbB proton channel" evidence="9">
    <location>
        <begin position="103"/>
        <end position="214"/>
    </location>
</feature>
<evidence type="ECO:0000259" key="9">
    <source>
        <dbReference type="Pfam" id="PF01618"/>
    </source>
</evidence>
<dbReference type="Proteomes" id="UP001320119">
    <property type="component" value="Chromosome"/>
</dbReference>
<reference evidence="11 12" key="1">
    <citation type="journal article" date="2022" name="IScience">
        <title>An ultrasensitive nanofiber-based assay for enzymatic hydrolysis and deep-sea microbial degradation of cellulose.</title>
        <authorList>
            <person name="Tsudome M."/>
            <person name="Tachioka M."/>
            <person name="Miyazaki M."/>
            <person name="Uchimura K."/>
            <person name="Tsuda M."/>
            <person name="Takaki Y."/>
            <person name="Deguchi S."/>
        </authorList>
    </citation>
    <scope>NUCLEOTIDE SEQUENCE [LARGE SCALE GENOMIC DNA]</scope>
    <source>
        <strain evidence="11 12">GE09</strain>
    </source>
</reference>
<dbReference type="KEGG" id="marq:MARGE09_P3375"/>
<feature type="transmembrane region" description="Helical" evidence="8">
    <location>
        <begin position="151"/>
        <end position="169"/>
    </location>
</feature>
<comment type="subcellular location">
    <subcellularLocation>
        <location evidence="1">Cell membrane</location>
        <topology evidence="1">Multi-pass membrane protein</topology>
    </subcellularLocation>
    <subcellularLocation>
        <location evidence="7">Membrane</location>
        <topology evidence="7">Multi-pass membrane protein</topology>
    </subcellularLocation>
</comment>
<evidence type="ECO:0000256" key="2">
    <source>
        <dbReference type="ARBA" id="ARBA00022475"/>
    </source>
</evidence>
<organism evidence="11 12">
    <name type="scientific">Marinagarivorans cellulosilyticus</name>
    <dbReference type="NCBI Taxonomy" id="2721545"/>
    <lineage>
        <taxon>Bacteria</taxon>
        <taxon>Pseudomonadati</taxon>
        <taxon>Pseudomonadota</taxon>
        <taxon>Gammaproteobacteria</taxon>
        <taxon>Cellvibrionales</taxon>
        <taxon>Cellvibrionaceae</taxon>
        <taxon>Marinagarivorans</taxon>
    </lineage>
</organism>
<evidence type="ECO:0000256" key="8">
    <source>
        <dbReference type="SAM" id="Phobius"/>
    </source>
</evidence>
<keyword evidence="3 8" id="KW-0812">Transmembrane</keyword>
<evidence type="ECO:0000256" key="7">
    <source>
        <dbReference type="RuleBase" id="RU004057"/>
    </source>
</evidence>
<dbReference type="NCBIfam" id="NF006583">
    <property type="entry name" value="PRK09109.1"/>
    <property type="match status" value="1"/>
</dbReference>
<dbReference type="GO" id="GO:0015031">
    <property type="term" value="P:protein transport"/>
    <property type="evidence" value="ECO:0007669"/>
    <property type="project" value="UniProtKB-KW"/>
</dbReference>
<dbReference type="GO" id="GO:0005886">
    <property type="term" value="C:plasma membrane"/>
    <property type="evidence" value="ECO:0007669"/>
    <property type="project" value="UniProtKB-SubCell"/>
</dbReference>
<evidence type="ECO:0000256" key="5">
    <source>
        <dbReference type="ARBA" id="ARBA00022989"/>
    </source>
</evidence>
<keyword evidence="2" id="KW-1003">Cell membrane</keyword>
<name>A0AAN1WKC6_9GAMM</name>
<keyword evidence="5 8" id="KW-1133">Transmembrane helix</keyword>
<sequence>MDGLTILGVIIAFAALIGGNYLEGGAWHLLINYPAALIVFGGTIGAAVIQTPKNILLRAIHIFKWVLSPPKFQQKKTIKQIVGWSNIARKRGLLGLDNLIGSEKDPFIKKGLQMLVDGVPPEKIRGILEQDIELLRQHDTSAAGFFESMGGYAPTVGIIGAVIGLIHVMGHIGNPEELGPALAIAFVATLYGVALANLFCLPIANKLRAHVDRIAVWQKLLVDGMIAIADGENPKNIEAKLSGYLL</sequence>
<dbReference type="Pfam" id="PF01618">
    <property type="entry name" value="MotA_ExbB"/>
    <property type="match status" value="1"/>
</dbReference>
<keyword evidence="7" id="KW-0653">Protein transport</keyword>
<feature type="transmembrane region" description="Helical" evidence="8">
    <location>
        <begin position="30"/>
        <end position="49"/>
    </location>
</feature>
<dbReference type="InterPro" id="IPR046786">
    <property type="entry name" value="MotA_N"/>
</dbReference>
<keyword evidence="7" id="KW-0813">Transport</keyword>
<dbReference type="InterPro" id="IPR002898">
    <property type="entry name" value="MotA_ExbB_proton_chnl"/>
</dbReference>
<proteinExistence type="inferred from homology"/>
<protein>
    <submittedName>
        <fullName evidence="11">Chemotaxis protein MotA</fullName>
    </submittedName>
</protein>
<evidence type="ECO:0000256" key="6">
    <source>
        <dbReference type="ARBA" id="ARBA00023136"/>
    </source>
</evidence>
<dbReference type="PANTHER" id="PTHR30433">
    <property type="entry name" value="CHEMOTAXIS PROTEIN MOTA"/>
    <property type="match status" value="1"/>
</dbReference>
<dbReference type="InterPro" id="IPR047055">
    <property type="entry name" value="MotA-like"/>
</dbReference>
<evidence type="ECO:0000259" key="10">
    <source>
        <dbReference type="Pfam" id="PF20560"/>
    </source>
</evidence>
<feature type="transmembrane region" description="Helical" evidence="8">
    <location>
        <begin position="181"/>
        <end position="204"/>
    </location>
</feature>
<evidence type="ECO:0000313" key="11">
    <source>
        <dbReference type="EMBL" id="BCD99174.1"/>
    </source>
</evidence>
<evidence type="ECO:0000256" key="4">
    <source>
        <dbReference type="ARBA" id="ARBA00022779"/>
    </source>
</evidence>
<accession>A0AAN1WKC6</accession>
<keyword evidence="6 8" id="KW-0472">Membrane</keyword>
<keyword evidence="4" id="KW-0283">Flagellar rotation</keyword>
<dbReference type="EMBL" id="AP023086">
    <property type="protein sequence ID" value="BCD99174.1"/>
    <property type="molecule type" value="Genomic_DNA"/>
</dbReference>
<dbReference type="RefSeq" id="WP_236984169.1">
    <property type="nucleotide sequence ID" value="NZ_AP023086.1"/>
</dbReference>
<comment type="similarity">
    <text evidence="7">Belongs to the exbB/tolQ family.</text>
</comment>
<dbReference type="AlphaFoldDB" id="A0AAN1WKC6"/>
<gene>
    <name evidence="11" type="ORF">MARGE09_P3375</name>
</gene>